<comment type="caution">
    <text evidence="4">The sequence shown here is derived from an EMBL/GenBank/DDBJ whole genome shotgun (WGS) entry which is preliminary data.</text>
</comment>
<dbReference type="InterPro" id="IPR054363">
    <property type="entry name" value="GH95_cat"/>
</dbReference>
<dbReference type="SUPFAM" id="SSF48208">
    <property type="entry name" value="Six-hairpin glycosidases"/>
    <property type="match status" value="1"/>
</dbReference>
<dbReference type="InterPro" id="IPR008928">
    <property type="entry name" value="6-hairpin_glycosidase_sf"/>
</dbReference>
<dbReference type="RefSeq" id="WP_380231637.1">
    <property type="nucleotide sequence ID" value="NZ_JBHSVH010000002.1"/>
</dbReference>
<reference evidence="5" key="1">
    <citation type="journal article" date="2019" name="Int. J. Syst. Evol. Microbiol.">
        <title>The Global Catalogue of Microorganisms (GCM) 10K type strain sequencing project: providing services to taxonomists for standard genome sequencing and annotation.</title>
        <authorList>
            <consortium name="The Broad Institute Genomics Platform"/>
            <consortium name="The Broad Institute Genome Sequencing Center for Infectious Disease"/>
            <person name="Wu L."/>
            <person name="Ma J."/>
        </authorList>
    </citation>
    <scope>NUCLEOTIDE SEQUENCE [LARGE SCALE GENOMIC DNA]</scope>
    <source>
        <strain evidence="5">CGMCC 1.12859</strain>
    </source>
</reference>
<evidence type="ECO:0000313" key="5">
    <source>
        <dbReference type="Proteomes" id="UP001596435"/>
    </source>
</evidence>
<accession>A0ABW2G0B8</accession>
<dbReference type="PIRSF" id="PIRSF007663">
    <property type="entry name" value="UCP007663"/>
    <property type="match status" value="1"/>
</dbReference>
<name>A0ABW2G0B8_9ACTN</name>
<gene>
    <name evidence="4" type="ORF">ACFQMG_20090</name>
</gene>
<feature type="compositionally biased region" description="Basic and acidic residues" evidence="1">
    <location>
        <begin position="10"/>
        <end position="22"/>
    </location>
</feature>
<evidence type="ECO:0000259" key="2">
    <source>
        <dbReference type="Pfam" id="PF14498"/>
    </source>
</evidence>
<proteinExistence type="predicted"/>
<feature type="domain" description="Glycosyl hydrolase family 95 catalytic" evidence="3">
    <location>
        <begin position="283"/>
        <end position="695"/>
    </location>
</feature>
<dbReference type="InterPro" id="IPR027414">
    <property type="entry name" value="GH95_N_dom"/>
</dbReference>
<dbReference type="Gene3D" id="1.50.10.10">
    <property type="match status" value="1"/>
</dbReference>
<feature type="domain" description="Glycosyl hydrolase family 95 N-terminal" evidence="2">
    <location>
        <begin position="15"/>
        <end position="254"/>
    </location>
</feature>
<dbReference type="InterPro" id="IPR012341">
    <property type="entry name" value="6hp_glycosidase-like_sf"/>
</dbReference>
<dbReference type="EMBL" id="JBHTAJ010000037">
    <property type="protein sequence ID" value="MFC7181857.1"/>
    <property type="molecule type" value="Genomic_DNA"/>
</dbReference>
<protein>
    <submittedName>
        <fullName evidence="4">Glycoside hydrolase N-terminal domain-containing protein</fullName>
    </submittedName>
</protein>
<feature type="region of interest" description="Disordered" evidence="1">
    <location>
        <begin position="1"/>
        <end position="24"/>
    </location>
</feature>
<dbReference type="Proteomes" id="UP001596435">
    <property type="component" value="Unassembled WGS sequence"/>
</dbReference>
<evidence type="ECO:0000256" key="1">
    <source>
        <dbReference type="SAM" id="MobiDB-lite"/>
    </source>
</evidence>
<keyword evidence="4" id="KW-0378">Hydrolase</keyword>
<dbReference type="Pfam" id="PF14498">
    <property type="entry name" value="Glyco_hyd_65N_2"/>
    <property type="match status" value="1"/>
</dbReference>
<dbReference type="PANTHER" id="PTHR31084:SF0">
    <property type="entry name" value="ALPHA-L-FUCOSIDASE 2"/>
    <property type="match status" value="1"/>
</dbReference>
<dbReference type="PANTHER" id="PTHR31084">
    <property type="entry name" value="ALPHA-L-FUCOSIDASE 2"/>
    <property type="match status" value="1"/>
</dbReference>
<dbReference type="InterPro" id="IPR016518">
    <property type="entry name" value="Alpha-L-fucosidase"/>
</dbReference>
<sequence length="786" mass="84306">MPEAAAPTHGIHDPEPASRWEDAYLGGNGRHGVLVHGRTHDEAVVVTHHDLVRPDPASGVEPPLLAPRLAEVQDHLLAGRQAAATAAFGGDWEPRHVQAFHPAFAVRIRRPGAAEAAGYRRSLDFRTGVAAAEWREADGWWRSECFVSRADDAVVQLLTAPTGSALDAEITLDTRLPGAPAELRAAVRSVYRPAEIPAAEPRPRDSALLRLRARYPGSETGYRGATRIVAPGGTVRCDGPRVHVTGARQLLLLTRTVRGPVSDPAGRLGRLDVGMYALPDDHEELLERHLAEHAAAYDRVELDLGADPADRERPVAELLERQRADPANLQLALLESLFAAGRYHLLSASGHRPPRLCGLWTGDWDTAWGGAFTTNANLNLQLAGAAATGLPEASLALAALVRDQLPDWRTNARRLYGTRGVVAPAHTDGTNGLQYHFNHSWAHHLWTAGADWLLHPLLEHAETNGDTALLTGEVLPALVEVAAFYEDFLTRTGPDGRLAIVPSYSPENHPVDPATGVPLPGAAAVNATMDIAAARHALTAAADLADEHGAAPAARTAGWRALADRLPPYAVNPDGALAEWAWPGHRDAYDHRHVSHLYPVWPLDEIAADTTPELAGAARTALLLRGAENHSGHGHLHRALAAARLDDAGLATCQLAHLLVRDFFFRSLMSSHYPGREVFNADVAHALPGVLTEMLVRSRPARAGRPAALTLLPALPAALPHGRLTGVRTRFGAVVEELAWSPERVSVALRPARPGRLELRVVPAPGKDPVLLAAAAGEVLRYTVGL</sequence>
<dbReference type="GO" id="GO:0016787">
    <property type="term" value="F:hydrolase activity"/>
    <property type="evidence" value="ECO:0007669"/>
    <property type="project" value="UniProtKB-KW"/>
</dbReference>
<keyword evidence="5" id="KW-1185">Reference proteome</keyword>
<dbReference type="Pfam" id="PF22124">
    <property type="entry name" value="Glyco_hydro_95_cat"/>
    <property type="match status" value="1"/>
</dbReference>
<organism evidence="4 5">
    <name type="scientific">Kitasatospora paranensis</name>
    <dbReference type="NCBI Taxonomy" id="258053"/>
    <lineage>
        <taxon>Bacteria</taxon>
        <taxon>Bacillati</taxon>
        <taxon>Actinomycetota</taxon>
        <taxon>Actinomycetes</taxon>
        <taxon>Kitasatosporales</taxon>
        <taxon>Streptomycetaceae</taxon>
        <taxon>Kitasatospora</taxon>
    </lineage>
</organism>
<evidence type="ECO:0000259" key="3">
    <source>
        <dbReference type="Pfam" id="PF22124"/>
    </source>
</evidence>
<evidence type="ECO:0000313" key="4">
    <source>
        <dbReference type="EMBL" id="MFC7181857.1"/>
    </source>
</evidence>